<evidence type="ECO:0000313" key="7">
    <source>
        <dbReference type="ZFIN" id="ZDB-GENE-090929-2"/>
    </source>
</evidence>
<dbReference type="GO" id="GO:0045766">
    <property type="term" value="P:positive regulation of angiogenesis"/>
    <property type="evidence" value="ECO:0007669"/>
    <property type="project" value="InterPro"/>
</dbReference>
<dbReference type="Proteomes" id="UP000000437">
    <property type="component" value="Chromosome 16"/>
</dbReference>
<feature type="transmembrane region" description="Helical" evidence="4">
    <location>
        <begin position="49"/>
        <end position="69"/>
    </location>
</feature>
<feature type="compositionally biased region" description="Polar residues" evidence="3">
    <location>
        <begin position="82"/>
        <end position="91"/>
    </location>
</feature>
<dbReference type="AGR" id="ZFIN:ZDB-GENE-090929-2"/>
<evidence type="ECO:0000313" key="6">
    <source>
        <dbReference type="RefSeq" id="XP_017207033.1"/>
    </source>
</evidence>
<dbReference type="OrthoDB" id="8918651at2759"/>
<dbReference type="RefSeq" id="XP_017207033.1">
    <property type="nucleotide sequence ID" value="XM_017351544.4"/>
</dbReference>
<evidence type="ECO:0000256" key="1">
    <source>
        <dbReference type="ARBA" id="ARBA00004123"/>
    </source>
</evidence>
<feature type="compositionally biased region" description="Basic and acidic residues" evidence="3">
    <location>
        <begin position="487"/>
        <end position="506"/>
    </location>
</feature>
<gene>
    <name evidence="6 7" type="primary">mtdhb</name>
</gene>
<feature type="region of interest" description="Disordered" evidence="3">
    <location>
        <begin position="300"/>
        <end position="320"/>
    </location>
</feature>
<dbReference type="InterPro" id="IPR031402">
    <property type="entry name" value="LYRIC"/>
</dbReference>
<comment type="subcellular location">
    <subcellularLocation>
        <location evidence="1">Nucleus</location>
    </subcellularLocation>
</comment>
<keyword evidence="4" id="KW-0812">Transmembrane</keyword>
<feature type="region of interest" description="Disordered" evidence="3">
    <location>
        <begin position="79"/>
        <end position="239"/>
    </location>
</feature>
<feature type="compositionally biased region" description="Low complexity" evidence="3">
    <location>
        <begin position="209"/>
        <end position="227"/>
    </location>
</feature>
<dbReference type="GO" id="GO:0005634">
    <property type="term" value="C:nucleus"/>
    <property type="evidence" value="ECO:0007669"/>
    <property type="project" value="UniProtKB-SubCell"/>
</dbReference>
<feature type="compositionally biased region" description="Basic and acidic residues" evidence="3">
    <location>
        <begin position="153"/>
        <end position="169"/>
    </location>
</feature>
<keyword evidence="4" id="KW-0472">Membrane</keyword>
<dbReference type="ZFIN" id="ZDB-GENE-090929-2">
    <property type="gene designation" value="mtdhb"/>
</dbReference>
<proteinExistence type="predicted"/>
<evidence type="ECO:0000313" key="5">
    <source>
        <dbReference type="Proteomes" id="UP000000437"/>
    </source>
</evidence>
<evidence type="ECO:0000256" key="4">
    <source>
        <dbReference type="SAM" id="Phobius"/>
    </source>
</evidence>
<protein>
    <submittedName>
        <fullName evidence="6">Protein LYRIC isoform X2</fullName>
    </submittedName>
</protein>
<name>A0A8M6Z218_DANRE</name>
<feature type="compositionally biased region" description="Basic residues" evidence="3">
    <location>
        <begin position="513"/>
        <end position="523"/>
    </location>
</feature>
<evidence type="ECO:0000256" key="2">
    <source>
        <dbReference type="ARBA" id="ARBA00023242"/>
    </source>
</evidence>
<dbReference type="CTD" id="553275"/>
<feature type="compositionally biased region" description="Basic and acidic residues" evidence="3">
    <location>
        <begin position="125"/>
        <end position="143"/>
    </location>
</feature>
<feature type="region of interest" description="Disordered" evidence="3">
    <location>
        <begin position="358"/>
        <end position="523"/>
    </location>
</feature>
<dbReference type="InterPro" id="IPR052305">
    <property type="entry name" value="TransReg_TumorExp"/>
</dbReference>
<keyword evidence="5" id="KW-1185">Reference proteome</keyword>
<keyword evidence="2" id="KW-0539">Nucleus</keyword>
<dbReference type="PANTHER" id="PTHR23251:SF0">
    <property type="entry name" value="PROTEIN LYRIC"/>
    <property type="match status" value="1"/>
</dbReference>
<dbReference type="GeneID" id="553275"/>
<feature type="compositionally biased region" description="Polar residues" evidence="3">
    <location>
        <begin position="300"/>
        <end position="315"/>
    </location>
</feature>
<dbReference type="PANTHER" id="PTHR23251">
    <property type="entry name" value="LYSINE-RICH CEACAM1 CO-ISOLATED PROTEIN LYRIC PROTEIN"/>
    <property type="match status" value="1"/>
</dbReference>
<dbReference type="Pfam" id="PF15686">
    <property type="entry name" value="LYRIC"/>
    <property type="match status" value="1"/>
</dbReference>
<reference evidence="6" key="1">
    <citation type="submission" date="2025-08" db="UniProtKB">
        <authorList>
            <consortium name="RefSeq"/>
        </authorList>
    </citation>
    <scope>IDENTIFICATION</scope>
    <source>
        <strain evidence="6">Tuebingen</strain>
        <tissue evidence="6">Fibroblasts and whole tissue</tissue>
    </source>
</reference>
<sequence>MAPGWQEIASQHVEQITGYVRESLSTGLVYLKSELGIDLGLNPDLCAPWLLLLTAWAGLVLLLVLWVSVCRGFSKRLAGTETGDSAENTGPAQPVKKADEPKRRNRKKNAEKKAQRNGLAVEPQEEVKTADDQELAEVRADKGKKNKKKTKASAKEKKSSTSVDGKEPDEAVGNMSVMVNLAGTWETKVSNREKRQQRRKDKAPDDESGSPVPSAASGATEQLQTTLEEAETTITSAVSTPPVQRVVEVDPPEIEATFVQDPVIPQVTPCWEEVLTVNGSGWSDLGLQLPSHMTSVQTESWTSMTVPTERQTSEPSVWPQDMEGSWTIVDRPNIPVTFSGLPAVPDLSWSAPPAVPVDDEWSGIKSSSADPSCDWNAPSEEWGNYIEQQPVSAAPLEQPGPEVLQESDDDKDKDESGTPGSGKAKKKKKKKKKLEDAGPSAQVKAESIVTLTPSATVNIPAATAGARVEDAPRVAPSAPVQTQQRKSGPEPTDKSKPAPTQKKTDDTLESVKPIKKKKARRET</sequence>
<accession>A0A8M6Z218</accession>
<dbReference type="AlphaFoldDB" id="A0A8M6Z218"/>
<evidence type="ECO:0000256" key="3">
    <source>
        <dbReference type="SAM" id="MobiDB-lite"/>
    </source>
</evidence>
<dbReference type="GO" id="GO:0043066">
    <property type="term" value="P:negative regulation of apoptotic process"/>
    <property type="evidence" value="ECO:0007669"/>
    <property type="project" value="InterPro"/>
</dbReference>
<organism evidence="5 6">
    <name type="scientific">Danio rerio</name>
    <name type="common">Zebrafish</name>
    <name type="synonym">Brachydanio rerio</name>
    <dbReference type="NCBI Taxonomy" id="7955"/>
    <lineage>
        <taxon>Eukaryota</taxon>
        <taxon>Metazoa</taxon>
        <taxon>Chordata</taxon>
        <taxon>Craniata</taxon>
        <taxon>Vertebrata</taxon>
        <taxon>Euteleostomi</taxon>
        <taxon>Actinopterygii</taxon>
        <taxon>Neopterygii</taxon>
        <taxon>Teleostei</taxon>
        <taxon>Ostariophysi</taxon>
        <taxon>Cypriniformes</taxon>
        <taxon>Danionidae</taxon>
        <taxon>Danioninae</taxon>
        <taxon>Danio</taxon>
    </lineage>
</organism>
<keyword evidence="4" id="KW-1133">Transmembrane helix</keyword>
<dbReference type="GO" id="GO:0043123">
    <property type="term" value="P:positive regulation of canonical NF-kappaB signal transduction"/>
    <property type="evidence" value="ECO:0007669"/>
    <property type="project" value="InterPro"/>
</dbReference>
<feature type="compositionally biased region" description="Basic residues" evidence="3">
    <location>
        <begin position="423"/>
        <end position="432"/>
    </location>
</feature>